<feature type="transmembrane region" description="Helical" evidence="1">
    <location>
        <begin position="256"/>
        <end position="273"/>
    </location>
</feature>
<evidence type="ECO:0000256" key="1">
    <source>
        <dbReference type="SAM" id="Phobius"/>
    </source>
</evidence>
<dbReference type="PROSITE" id="PS50887">
    <property type="entry name" value="GGDEF"/>
    <property type="match status" value="1"/>
</dbReference>
<evidence type="ECO:0000313" key="4">
    <source>
        <dbReference type="EMBL" id="NHC13304.1"/>
    </source>
</evidence>
<organism evidence="4 5">
    <name type="scientific">Motilibacter deserti</name>
    <dbReference type="NCBI Taxonomy" id="2714956"/>
    <lineage>
        <taxon>Bacteria</taxon>
        <taxon>Bacillati</taxon>
        <taxon>Actinomycetota</taxon>
        <taxon>Actinomycetes</taxon>
        <taxon>Motilibacterales</taxon>
        <taxon>Motilibacteraceae</taxon>
        <taxon>Motilibacter</taxon>
    </lineage>
</organism>
<feature type="transmembrane region" description="Helical" evidence="1">
    <location>
        <begin position="57"/>
        <end position="79"/>
    </location>
</feature>
<dbReference type="SUPFAM" id="SSF141868">
    <property type="entry name" value="EAL domain-like"/>
    <property type="match status" value="1"/>
</dbReference>
<feature type="transmembrane region" description="Helical" evidence="1">
    <location>
        <begin position="188"/>
        <end position="205"/>
    </location>
</feature>
<evidence type="ECO:0000259" key="3">
    <source>
        <dbReference type="PROSITE" id="PS50887"/>
    </source>
</evidence>
<keyword evidence="1" id="KW-0472">Membrane</keyword>
<dbReference type="PANTHER" id="PTHR44757:SF2">
    <property type="entry name" value="BIOFILM ARCHITECTURE MAINTENANCE PROTEIN MBAA"/>
    <property type="match status" value="1"/>
</dbReference>
<dbReference type="Gene3D" id="3.20.20.450">
    <property type="entry name" value="EAL domain"/>
    <property type="match status" value="1"/>
</dbReference>
<dbReference type="SUPFAM" id="SSF55073">
    <property type="entry name" value="Nucleotide cyclase"/>
    <property type="match status" value="1"/>
</dbReference>
<feature type="transmembrane region" description="Helical" evidence="1">
    <location>
        <begin position="217"/>
        <end position="235"/>
    </location>
</feature>
<dbReference type="PANTHER" id="PTHR44757">
    <property type="entry name" value="DIGUANYLATE CYCLASE DGCP"/>
    <property type="match status" value="1"/>
</dbReference>
<keyword evidence="1" id="KW-1133">Transmembrane helix</keyword>
<protein>
    <submittedName>
        <fullName evidence="4">EAL domain-containing protein</fullName>
    </submittedName>
</protein>
<dbReference type="PROSITE" id="PS50883">
    <property type="entry name" value="EAL"/>
    <property type="match status" value="1"/>
</dbReference>
<dbReference type="InterPro" id="IPR052155">
    <property type="entry name" value="Biofilm_reg_signaling"/>
</dbReference>
<feature type="transmembrane region" description="Helical" evidence="1">
    <location>
        <begin position="32"/>
        <end position="50"/>
    </location>
</feature>
<evidence type="ECO:0000313" key="5">
    <source>
        <dbReference type="Proteomes" id="UP000800981"/>
    </source>
</evidence>
<dbReference type="CDD" id="cd01948">
    <property type="entry name" value="EAL"/>
    <property type="match status" value="1"/>
</dbReference>
<sequence length="738" mass="77345">MQRFHVPGVLLAAAVTTAAVTAAAVPAWRVPVVLAVSVAAPVLTLVGVVAHRPVAAVRWLLVALMLALWAVGTCTAAVLGNTSPAAVGFVVAGQAVAVVLVAILFVHRTASRSRPAGGRRDRLGRRTDAVLLWSVLGLVFAQVAATSVAGEAAARGWVSVVPAVDVLLAGLLVRFVASRAHLEPSRALSVLAALATAVYDVMVTLEGVRVAPTSSPSSVVWVLACCLFATAALLPSMKGAFDSSTLFSRRSESSRLLGLVPLAAVPGVLYLLVGRQSASALPTWSYVAVELVVAVLGLLRGAQAVRTSEQRAERDPLTGLANRRGLARAFESALAEPGDVPVRVALLDVDDFKQVNDTWGHDAGDALLCEVGARLGAAVGGAGLVARSGGDEFVVLLHGDPGAARRAVASVFDRPFDVAGHSRPIRVSAGIAEVAPGATLAHVLADADIALYAAKGDGKGKVMAYTPDLRERVLGRLALVSELTRLLDGDPDAGELVVHYQPLVDLHTEAVFGCEALVRWQHPTRGLLAPDVFLGLAEEHGLAARVDRRVLDEALAQLLRWDRAGLPELRMNVNLGRSSMEHPRLAQDVISSLTESGVSPSRLHVEITEHHELRPEAGVSALQLLSAHGVGVGLDDFGVGYTSLDYLRRYPIEVLKLDRSITRPLEAEPSSPLLEGIVGLARSLGVSVLAEGIETPAQRDRLAALGIAYGQGFSIARPMPASALEGFLRAQATEPVRG</sequence>
<comment type="caution">
    <text evidence="4">The sequence shown here is derived from an EMBL/GenBank/DDBJ whole genome shotgun (WGS) entry which is preliminary data.</text>
</comment>
<dbReference type="Pfam" id="PF00990">
    <property type="entry name" value="GGDEF"/>
    <property type="match status" value="1"/>
</dbReference>
<feature type="transmembrane region" description="Helical" evidence="1">
    <location>
        <begin position="127"/>
        <end position="145"/>
    </location>
</feature>
<accession>A0ABX0GUH5</accession>
<dbReference type="InterPro" id="IPR035919">
    <property type="entry name" value="EAL_sf"/>
</dbReference>
<dbReference type="NCBIfam" id="TIGR00254">
    <property type="entry name" value="GGDEF"/>
    <property type="match status" value="1"/>
</dbReference>
<dbReference type="SMART" id="SM00052">
    <property type="entry name" value="EAL"/>
    <property type="match status" value="1"/>
</dbReference>
<dbReference type="Pfam" id="PF00563">
    <property type="entry name" value="EAL"/>
    <property type="match status" value="1"/>
</dbReference>
<name>A0ABX0GUH5_9ACTN</name>
<dbReference type="Proteomes" id="UP000800981">
    <property type="component" value="Unassembled WGS sequence"/>
</dbReference>
<reference evidence="4 5" key="1">
    <citation type="submission" date="2020-03" db="EMBL/GenBank/DDBJ databases">
        <title>Two novel Motilibacter sp.</title>
        <authorList>
            <person name="Liu S."/>
        </authorList>
    </citation>
    <scope>NUCLEOTIDE SEQUENCE [LARGE SCALE GENOMIC DNA]</scope>
    <source>
        <strain evidence="4 5">E257</strain>
    </source>
</reference>
<dbReference type="EMBL" id="JAANNP010000002">
    <property type="protein sequence ID" value="NHC13304.1"/>
    <property type="molecule type" value="Genomic_DNA"/>
</dbReference>
<dbReference type="InterPro" id="IPR029787">
    <property type="entry name" value="Nucleotide_cyclase"/>
</dbReference>
<evidence type="ECO:0000259" key="2">
    <source>
        <dbReference type="PROSITE" id="PS50883"/>
    </source>
</evidence>
<dbReference type="CDD" id="cd01949">
    <property type="entry name" value="GGDEF"/>
    <property type="match status" value="1"/>
</dbReference>
<gene>
    <name evidence="4" type="ORF">G9H71_05860</name>
</gene>
<dbReference type="SMART" id="SM00267">
    <property type="entry name" value="GGDEF"/>
    <property type="match status" value="1"/>
</dbReference>
<proteinExistence type="predicted"/>
<keyword evidence="1" id="KW-0812">Transmembrane</keyword>
<dbReference type="InterPro" id="IPR001633">
    <property type="entry name" value="EAL_dom"/>
</dbReference>
<feature type="transmembrane region" description="Helical" evidence="1">
    <location>
        <begin position="85"/>
        <end position="106"/>
    </location>
</feature>
<dbReference type="InterPro" id="IPR043128">
    <property type="entry name" value="Rev_trsase/Diguanyl_cyclase"/>
</dbReference>
<keyword evidence="5" id="KW-1185">Reference proteome</keyword>
<dbReference type="RefSeq" id="WP_166279507.1">
    <property type="nucleotide sequence ID" value="NZ_JAANNP010000002.1"/>
</dbReference>
<feature type="transmembrane region" description="Helical" evidence="1">
    <location>
        <begin position="157"/>
        <end position="176"/>
    </location>
</feature>
<dbReference type="InterPro" id="IPR000160">
    <property type="entry name" value="GGDEF_dom"/>
</dbReference>
<dbReference type="Gene3D" id="3.30.70.270">
    <property type="match status" value="1"/>
</dbReference>
<feature type="domain" description="EAL" evidence="2">
    <location>
        <begin position="476"/>
        <end position="732"/>
    </location>
</feature>
<feature type="domain" description="GGDEF" evidence="3">
    <location>
        <begin position="340"/>
        <end position="467"/>
    </location>
</feature>